<feature type="compositionally biased region" description="Polar residues" evidence="4">
    <location>
        <begin position="686"/>
        <end position="700"/>
    </location>
</feature>
<feature type="compositionally biased region" description="Basic and acidic residues" evidence="4">
    <location>
        <begin position="1519"/>
        <end position="1533"/>
    </location>
</feature>
<keyword evidence="3" id="KW-0677">Repeat</keyword>
<evidence type="ECO:0000256" key="4">
    <source>
        <dbReference type="SAM" id="MobiDB-lite"/>
    </source>
</evidence>
<feature type="domain" description="MIOS-like alpha-solenoid" evidence="7">
    <location>
        <begin position="587"/>
        <end position="844"/>
    </location>
</feature>
<dbReference type="GO" id="GO:0005737">
    <property type="term" value="C:cytoplasm"/>
    <property type="evidence" value="ECO:0007669"/>
    <property type="project" value="TreeGrafter"/>
</dbReference>
<feature type="compositionally biased region" description="Polar residues" evidence="4">
    <location>
        <begin position="650"/>
        <end position="668"/>
    </location>
</feature>
<dbReference type="SUPFAM" id="SSF50978">
    <property type="entry name" value="WD40 repeat-like"/>
    <property type="match status" value="1"/>
</dbReference>
<feature type="compositionally biased region" description="Basic and acidic residues" evidence="4">
    <location>
        <begin position="230"/>
        <end position="243"/>
    </location>
</feature>
<dbReference type="InterPro" id="IPR031488">
    <property type="entry name" value="Zn_ribbon_mio"/>
</dbReference>
<dbReference type="Pfam" id="PF06911">
    <property type="entry name" value="Senescence"/>
    <property type="match status" value="1"/>
</dbReference>
<dbReference type="InterPro" id="IPR037593">
    <property type="entry name" value="MIOS/Sea4"/>
</dbReference>
<feature type="region of interest" description="Disordered" evidence="4">
    <location>
        <begin position="120"/>
        <end position="140"/>
    </location>
</feature>
<comment type="similarity">
    <text evidence="1">Belongs to the WD repeat mio family.</text>
</comment>
<name>A0A8H7V223_9FUNG</name>
<accession>A0A8H7V223</accession>
<dbReference type="GO" id="GO:1904263">
    <property type="term" value="P:positive regulation of TORC1 signaling"/>
    <property type="evidence" value="ECO:0007669"/>
    <property type="project" value="TreeGrafter"/>
</dbReference>
<feature type="domain" description="GATOR2 complex protein MIO zinc-ribbon like" evidence="6">
    <location>
        <begin position="960"/>
        <end position="1076"/>
    </location>
</feature>
<evidence type="ECO:0000313" key="8">
    <source>
        <dbReference type="EMBL" id="KAG2207276.1"/>
    </source>
</evidence>
<feature type="region of interest" description="Disordered" evidence="4">
    <location>
        <begin position="650"/>
        <end position="700"/>
    </location>
</feature>
<feature type="compositionally biased region" description="Polar residues" evidence="4">
    <location>
        <begin position="216"/>
        <end position="229"/>
    </location>
</feature>
<keyword evidence="2" id="KW-0853">WD repeat</keyword>
<reference evidence="8" key="1">
    <citation type="submission" date="2020-12" db="EMBL/GenBank/DDBJ databases">
        <title>Metabolic potential, ecology and presence of endohyphal bacteria is reflected in genomic diversity of Mucoromycotina.</title>
        <authorList>
            <person name="Muszewska A."/>
            <person name="Okrasinska A."/>
            <person name="Steczkiewicz K."/>
            <person name="Drgas O."/>
            <person name="Orlowska M."/>
            <person name="Perlinska-Lenart U."/>
            <person name="Aleksandrzak-Piekarczyk T."/>
            <person name="Szatraj K."/>
            <person name="Zielenkiewicz U."/>
            <person name="Pilsyk S."/>
            <person name="Malc E."/>
            <person name="Mieczkowski P."/>
            <person name="Kruszewska J.S."/>
            <person name="Biernat P."/>
            <person name="Pawlowska J."/>
        </authorList>
    </citation>
    <scope>NUCLEOTIDE SEQUENCE</scope>
    <source>
        <strain evidence="8">CBS 226.32</strain>
    </source>
</reference>
<dbReference type="InterPro" id="IPR001680">
    <property type="entry name" value="WD40_rpt"/>
</dbReference>
<proteinExistence type="inferred from homology"/>
<comment type="caution">
    <text evidence="8">The sequence shown here is derived from an EMBL/GenBank/DDBJ whole genome shotgun (WGS) entry which is preliminary data.</text>
</comment>
<sequence>MVVVPRSIIWSPHEGQNQFLAGGTELKLYEWIPETHESPGRARYISTIPDITLMMCADWSPDPNCSDLVAVGLTTGRTLLVRMQEHSLTDYPNSDGIDTPTHGRATIYNNSSNSNLIRQQQQQQQQQHQQQQQQQQQQQYQQKQYPSLGVKLSRSSNVVSFSKTHPHLLAAGLDKVRNDPCLLVWDVTRSIDSYCNTPTGSQTPTAAFSNSIRGHVQQDSRSTITSQWRIDNKDNYENDRPKYSDLAPISTPGSGSREQGPVRQYGSSEAISSCAWSEHNNALLLIAGMGNKYLRVYDIRADASSNPLQFATKAVHGITIDPFCPYRLASYTEEGIIKLWDIRKNNDAILTLNPENKNNLSKIVFSPTQPGFLASLTKDAAHIDLWDIQETCSLQSAVNSSVQKSTTTSNYSSATQLPPQLQPLSSLTAPAKLEHSSSQTALQTLSTIYNGDDELSIPVLWKSRKTRSSIKKFASFAFIPNSIGSSKPISHNILAIHTDGKFESVKVQEACQISWQPSGGMIMTVDKTMASLQIDGDGDIDEDVEDEDEIMYRIERKELLMSRQNTITISKDRALALELDKDISVVMRKRLLEGYSMDCTKNISIVSHDRKLRELWSWMKIADQISTKLSKIGNADYSFHGVYGIWTGSQGRNNKSSSPASTPRTNASPKLPRQTPAPLKLKENESTSSMAEKLNDTSNHLPMVETAKSVQRNLALSACGFGFDIKGFERELIDLESRGEYDKAAGLALFHGAPERAIKALGSARGRDHKEEQQRKLMSAILASYQAGGTSTNDTWKDICESLSNDMAERPYLRAIFAYIASNDWYRILDEPGLPLRERMAVALRVLGDDEMSIYLNRTLEKLVQEGDVEGVVVTGLTHIGVDLLEKALDRYGDVQTASLIMSYIVPKRFRDIRVEDWVENYRLLMDRWQLWHARAKFDIQRGKRMNASEIAPPQVYVRCNFCAQSLGHSLVIQNARNREGKRMNVQTSNPGGRASGKQKSSVCSSCRKPLPRCALCLLHMGTPIDQLRQTIITNDTHKVDPAGFDLWFTWCQTCRHGGHAVHMFDWFQKHSTCPVILPITPNADQIDPKSLTYICLVDRVSVSSFNEGVLTRIGDGHLVAYISSDPNAEQQVLLLRFYDFYDEEKATIVLVSRSKAWLQDERTLIFPRAQGGLWRVDCSDSEELTFTELQDVLTYFIKYENRHQMKNTLAMINPVSCQVTQVVAGNVQLDRTESESILDEEDFISSHEDDKGQKLPVYINNTTSQESIDPSKVRKVRLLYQSGNAMVTGSDWIAHALVLTGQALAQGITSGGKMIEEKIEPNKAPIKLSEQEKKVFEVAYNTTSTATNIAAGLVDMAVSTAVSKINELVYDDQQMQTREPVQNASRHFGISALQAVVKIVGGVASAASLVLVSSRDSIIQMIHKKYGTDAGYMAEKSIGCGTNAAEMLVYFDARGISRRVIVGGANEYSKQQKASEVISATASTSSYSIVDDGNEVVFENEWLDDADIVVNDNTAPVSKDESNSSDKTKKTDNTLITV</sequence>
<protein>
    <submittedName>
        <fullName evidence="8">Uncharacterized protein</fullName>
    </submittedName>
</protein>
<dbReference type="SMART" id="SM00320">
    <property type="entry name" value="WD40"/>
    <property type="match status" value="3"/>
</dbReference>
<evidence type="ECO:0000259" key="5">
    <source>
        <dbReference type="Pfam" id="PF06911"/>
    </source>
</evidence>
<feature type="region of interest" description="Disordered" evidence="4">
    <location>
        <begin position="216"/>
        <end position="264"/>
    </location>
</feature>
<evidence type="ECO:0000259" key="6">
    <source>
        <dbReference type="Pfam" id="PF17034"/>
    </source>
</evidence>
<dbReference type="EMBL" id="JAEPRC010000132">
    <property type="protein sequence ID" value="KAG2207276.1"/>
    <property type="molecule type" value="Genomic_DNA"/>
</dbReference>
<evidence type="ECO:0000256" key="3">
    <source>
        <dbReference type="ARBA" id="ARBA00022737"/>
    </source>
</evidence>
<dbReference type="InterPro" id="IPR049092">
    <property type="entry name" value="MIOS_a-sol"/>
</dbReference>
<dbReference type="InterPro" id="IPR009686">
    <property type="entry name" value="Senescence/spartin_C"/>
</dbReference>
<feature type="domain" description="Senescence" evidence="5">
    <location>
        <begin position="1286"/>
        <end position="1466"/>
    </location>
</feature>
<dbReference type="Gene3D" id="2.130.10.10">
    <property type="entry name" value="YVTN repeat-like/Quinoprotein amine dehydrogenase"/>
    <property type="match status" value="1"/>
</dbReference>
<dbReference type="InterPro" id="IPR036322">
    <property type="entry name" value="WD40_repeat_dom_sf"/>
</dbReference>
<evidence type="ECO:0000259" key="7">
    <source>
        <dbReference type="Pfam" id="PF21719"/>
    </source>
</evidence>
<dbReference type="Pfam" id="PF21720">
    <property type="entry name" value="MIOS_WD40"/>
    <property type="match status" value="1"/>
</dbReference>
<dbReference type="Pfam" id="PF21719">
    <property type="entry name" value="MIOS_a-sol"/>
    <property type="match status" value="1"/>
</dbReference>
<organism evidence="8 9">
    <name type="scientific">Mucor plumbeus</name>
    <dbReference type="NCBI Taxonomy" id="97098"/>
    <lineage>
        <taxon>Eukaryota</taxon>
        <taxon>Fungi</taxon>
        <taxon>Fungi incertae sedis</taxon>
        <taxon>Mucoromycota</taxon>
        <taxon>Mucoromycotina</taxon>
        <taxon>Mucoromycetes</taxon>
        <taxon>Mucorales</taxon>
        <taxon>Mucorineae</taxon>
        <taxon>Mucoraceae</taxon>
        <taxon>Mucor</taxon>
    </lineage>
</organism>
<dbReference type="CDD" id="cd16691">
    <property type="entry name" value="mRING-H2-C3H3C2_Mio"/>
    <property type="match status" value="1"/>
</dbReference>
<dbReference type="PANTHER" id="PTHR16453:SF9">
    <property type="entry name" value="GATOR COMPLEX PROTEIN MIOS"/>
    <property type="match status" value="1"/>
</dbReference>
<keyword evidence="9" id="KW-1185">Reference proteome</keyword>
<dbReference type="Proteomes" id="UP000650833">
    <property type="component" value="Unassembled WGS sequence"/>
</dbReference>
<gene>
    <name evidence="8" type="ORF">INT46_003195</name>
</gene>
<evidence type="ECO:0000256" key="1">
    <source>
        <dbReference type="ARBA" id="ARBA00009713"/>
    </source>
</evidence>
<evidence type="ECO:0000256" key="2">
    <source>
        <dbReference type="ARBA" id="ARBA00022574"/>
    </source>
</evidence>
<dbReference type="Pfam" id="PF17034">
    <property type="entry name" value="zinc_ribbon_16"/>
    <property type="match status" value="1"/>
</dbReference>
<evidence type="ECO:0000313" key="9">
    <source>
        <dbReference type="Proteomes" id="UP000650833"/>
    </source>
</evidence>
<dbReference type="PANTHER" id="PTHR16453">
    <property type="entry name" value="WD40 DOMAIN-CONTAINING PROTEIN MIO FAMILY MEMBER"/>
    <property type="match status" value="1"/>
</dbReference>
<dbReference type="InterPro" id="IPR015943">
    <property type="entry name" value="WD40/YVTN_repeat-like_dom_sf"/>
</dbReference>
<dbReference type="OrthoDB" id="341486at2759"/>
<feature type="region of interest" description="Disordered" evidence="4">
    <location>
        <begin position="1514"/>
        <end position="1539"/>
    </location>
</feature>